<dbReference type="InterPro" id="IPR001314">
    <property type="entry name" value="Peptidase_S1A"/>
</dbReference>
<dbReference type="GO" id="GO:0004252">
    <property type="term" value="F:serine-type endopeptidase activity"/>
    <property type="evidence" value="ECO:0007669"/>
    <property type="project" value="InterPro"/>
</dbReference>
<dbReference type="PROSITE" id="PS00135">
    <property type="entry name" value="TRYPSIN_SER"/>
    <property type="match status" value="1"/>
</dbReference>
<evidence type="ECO:0000256" key="1">
    <source>
        <dbReference type="ARBA" id="ARBA00022670"/>
    </source>
</evidence>
<dbReference type="PRINTS" id="PR00722">
    <property type="entry name" value="CHYMOTRYPSIN"/>
</dbReference>
<dbReference type="Gene3D" id="2.40.10.10">
    <property type="entry name" value="Trypsin-like serine proteases"/>
    <property type="match status" value="1"/>
</dbReference>
<dbReference type="PANTHER" id="PTHR24256">
    <property type="entry name" value="TRYPTASE-RELATED"/>
    <property type="match status" value="1"/>
</dbReference>
<accession>A0AAV2IJJ2</accession>
<dbReference type="SMART" id="SM00020">
    <property type="entry name" value="Tryp_SPc"/>
    <property type="match status" value="1"/>
</dbReference>
<dbReference type="PROSITE" id="PS00134">
    <property type="entry name" value="TRYPSIN_HIS"/>
    <property type="match status" value="1"/>
</dbReference>
<gene>
    <name evidence="9" type="ORF">GSLYS_00020576001</name>
</gene>
<dbReference type="InterPro" id="IPR001254">
    <property type="entry name" value="Trypsin_dom"/>
</dbReference>
<dbReference type="FunFam" id="2.40.10.10:FF:000068">
    <property type="entry name" value="transmembrane protease serine 2"/>
    <property type="match status" value="1"/>
</dbReference>
<dbReference type="InterPro" id="IPR018114">
    <property type="entry name" value="TRYPSIN_HIS"/>
</dbReference>
<dbReference type="EMBL" id="CAXITT010000931">
    <property type="protein sequence ID" value="CAL1547251.1"/>
    <property type="molecule type" value="Genomic_DNA"/>
</dbReference>
<name>A0AAV2IJJ2_LYMST</name>
<keyword evidence="1 6" id="KW-0645">Protease</keyword>
<keyword evidence="10" id="KW-1185">Reference proteome</keyword>
<keyword evidence="7" id="KW-0732">Signal</keyword>
<dbReference type="GO" id="GO:0006508">
    <property type="term" value="P:proteolysis"/>
    <property type="evidence" value="ECO:0007669"/>
    <property type="project" value="UniProtKB-KW"/>
</dbReference>
<feature type="signal peptide" evidence="7">
    <location>
        <begin position="1"/>
        <end position="16"/>
    </location>
</feature>
<dbReference type="PROSITE" id="PS50240">
    <property type="entry name" value="TRYPSIN_DOM"/>
    <property type="match status" value="1"/>
</dbReference>
<comment type="similarity">
    <text evidence="5">Belongs to the peptidase S1 family. CLIP subfamily.</text>
</comment>
<keyword evidence="3 6" id="KW-0720">Serine protease</keyword>
<reference evidence="9 10" key="1">
    <citation type="submission" date="2024-04" db="EMBL/GenBank/DDBJ databases">
        <authorList>
            <consortium name="Genoscope - CEA"/>
            <person name="William W."/>
        </authorList>
    </citation>
    <scope>NUCLEOTIDE SEQUENCE [LARGE SCALE GENOMIC DNA]</scope>
</reference>
<organism evidence="9 10">
    <name type="scientific">Lymnaea stagnalis</name>
    <name type="common">Great pond snail</name>
    <name type="synonym">Helix stagnalis</name>
    <dbReference type="NCBI Taxonomy" id="6523"/>
    <lineage>
        <taxon>Eukaryota</taxon>
        <taxon>Metazoa</taxon>
        <taxon>Spiralia</taxon>
        <taxon>Lophotrochozoa</taxon>
        <taxon>Mollusca</taxon>
        <taxon>Gastropoda</taxon>
        <taxon>Heterobranchia</taxon>
        <taxon>Euthyneura</taxon>
        <taxon>Panpulmonata</taxon>
        <taxon>Hygrophila</taxon>
        <taxon>Lymnaeoidea</taxon>
        <taxon>Lymnaeidae</taxon>
        <taxon>Lymnaea</taxon>
    </lineage>
</organism>
<dbReference type="CDD" id="cd00190">
    <property type="entry name" value="Tryp_SPc"/>
    <property type="match status" value="1"/>
</dbReference>
<feature type="chain" id="PRO_5043550686" description="Peptidase S1 domain-containing protein" evidence="7">
    <location>
        <begin position="17"/>
        <end position="281"/>
    </location>
</feature>
<dbReference type="InterPro" id="IPR033116">
    <property type="entry name" value="TRYPSIN_SER"/>
</dbReference>
<protein>
    <recommendedName>
        <fullName evidence="8">Peptidase S1 domain-containing protein</fullName>
    </recommendedName>
</protein>
<dbReference type="FunFam" id="2.40.10.10:FF:000036">
    <property type="entry name" value="Trypsin beta"/>
    <property type="match status" value="1"/>
</dbReference>
<evidence type="ECO:0000256" key="3">
    <source>
        <dbReference type="ARBA" id="ARBA00022825"/>
    </source>
</evidence>
<comment type="caution">
    <text evidence="9">The sequence shown here is derived from an EMBL/GenBank/DDBJ whole genome shotgun (WGS) entry which is preliminary data.</text>
</comment>
<dbReference type="SUPFAM" id="SSF50494">
    <property type="entry name" value="Trypsin-like serine proteases"/>
    <property type="match status" value="1"/>
</dbReference>
<sequence>MLALAIIFSLIAPNLALTEQQSKLMKRIVNGQPTKLFERPYQASLQVLYFGQWYHICGASIIDVDRLLTAAHCLIFPVETMRVKVGLLDLTAPPNQYQQTIDIKAFKAHENFSTVIVDGMPNDIGILYTKTPFHFNENVQPVKIAPGGLTFDNSKCVISGWGKTSGTSAGSNILMEVAMTKITLKQCKEEFVPLGVAITDNAICVFDGENPPGENPTACSGDSGGPMLCSHRRRDYLAGITSFGLENCGGYRPSVYTRVAPYISWISKNKRAPNTQLQLEP</sequence>
<feature type="domain" description="Peptidase S1" evidence="8">
    <location>
        <begin position="28"/>
        <end position="271"/>
    </location>
</feature>
<keyword evidence="2 6" id="KW-0378">Hydrolase</keyword>
<evidence type="ECO:0000256" key="4">
    <source>
        <dbReference type="ARBA" id="ARBA00023157"/>
    </source>
</evidence>
<evidence type="ECO:0000313" key="9">
    <source>
        <dbReference type="EMBL" id="CAL1547251.1"/>
    </source>
</evidence>
<dbReference type="InterPro" id="IPR009003">
    <property type="entry name" value="Peptidase_S1_PA"/>
</dbReference>
<evidence type="ECO:0000256" key="2">
    <source>
        <dbReference type="ARBA" id="ARBA00022801"/>
    </source>
</evidence>
<evidence type="ECO:0000256" key="6">
    <source>
        <dbReference type="RuleBase" id="RU363034"/>
    </source>
</evidence>
<dbReference type="Proteomes" id="UP001497497">
    <property type="component" value="Unassembled WGS sequence"/>
</dbReference>
<dbReference type="InterPro" id="IPR051487">
    <property type="entry name" value="Ser/Thr_Proteases_Immune/Dev"/>
</dbReference>
<evidence type="ECO:0000259" key="8">
    <source>
        <dbReference type="PROSITE" id="PS50240"/>
    </source>
</evidence>
<evidence type="ECO:0000313" key="10">
    <source>
        <dbReference type="Proteomes" id="UP001497497"/>
    </source>
</evidence>
<keyword evidence="4" id="KW-1015">Disulfide bond</keyword>
<dbReference type="AlphaFoldDB" id="A0AAV2IJJ2"/>
<dbReference type="InterPro" id="IPR043504">
    <property type="entry name" value="Peptidase_S1_PA_chymotrypsin"/>
</dbReference>
<evidence type="ECO:0000256" key="7">
    <source>
        <dbReference type="SAM" id="SignalP"/>
    </source>
</evidence>
<evidence type="ECO:0000256" key="5">
    <source>
        <dbReference type="ARBA" id="ARBA00024195"/>
    </source>
</evidence>
<dbReference type="Pfam" id="PF00089">
    <property type="entry name" value="Trypsin"/>
    <property type="match status" value="1"/>
</dbReference>
<proteinExistence type="inferred from homology"/>